<dbReference type="OrthoDB" id="2020141at2"/>
<dbReference type="RefSeq" id="WP_013705025.1">
    <property type="nucleotide sequence ID" value="NC_015388.1"/>
</dbReference>
<gene>
    <name evidence="1" type="ordered locus">Desac_0011</name>
</gene>
<reference evidence="2" key="2">
    <citation type="submission" date="2011-03" db="EMBL/GenBank/DDBJ databases">
        <title>The complete genome of Desulfobacca acetoxidans DSM 11109.</title>
        <authorList>
            <consortium name="US DOE Joint Genome Institute (JGI-PGF)"/>
            <person name="Lucas S."/>
            <person name="Copeland A."/>
            <person name="Lapidus A."/>
            <person name="Bruce D."/>
            <person name="Goodwin L."/>
            <person name="Pitluck S."/>
            <person name="Peters L."/>
            <person name="Kyrpides N."/>
            <person name="Mavromatis K."/>
            <person name="Ivanova N."/>
            <person name="Ovchinnikova G."/>
            <person name="Teshima H."/>
            <person name="Detter J.C."/>
            <person name="Han C."/>
            <person name="Land M."/>
            <person name="Hauser L."/>
            <person name="Markowitz V."/>
            <person name="Cheng J.-F."/>
            <person name="Hugenholtz P."/>
            <person name="Woyke T."/>
            <person name="Wu D."/>
            <person name="Spring S."/>
            <person name="Schueler E."/>
            <person name="Brambilla E."/>
            <person name="Klenk H.-P."/>
            <person name="Eisen J.A."/>
        </authorList>
    </citation>
    <scope>NUCLEOTIDE SEQUENCE [LARGE SCALE GENOMIC DNA]</scope>
    <source>
        <strain evidence="2">ATCC 700848 / DSM 11109 / ASRB2</strain>
    </source>
</reference>
<dbReference type="Proteomes" id="UP000000483">
    <property type="component" value="Chromosome"/>
</dbReference>
<evidence type="ECO:0000313" key="2">
    <source>
        <dbReference type="Proteomes" id="UP000000483"/>
    </source>
</evidence>
<dbReference type="HOGENOM" id="CLU_044037_0_0_7"/>
<dbReference type="STRING" id="880072.Desac_0011"/>
<organism evidence="1 2">
    <name type="scientific">Desulfobacca acetoxidans (strain ATCC 700848 / DSM 11109 / ASRB2)</name>
    <dbReference type="NCBI Taxonomy" id="880072"/>
    <lineage>
        <taxon>Bacteria</taxon>
        <taxon>Pseudomonadati</taxon>
        <taxon>Thermodesulfobacteriota</taxon>
        <taxon>Desulfobaccia</taxon>
        <taxon>Desulfobaccales</taxon>
        <taxon>Desulfobaccaceae</taxon>
        <taxon>Desulfobacca</taxon>
    </lineage>
</organism>
<sequence>MTENLKGKSPFYPGQPVPVELFVGREPLIERIMTRGVGQVTAGKPVAFYIQGEYGIGKSSIASFTQWLAEKDHNIYGIYSSLGGARNLEEMVTSILEATLRSGIFEPQRIEKIKNWLAKYLGKQTLFGFTINLEALRKDAPNFATPFGMLGFLAELREHLGETDIKGLFLILDENNGLAADPQFTHFIKGLLDTNAVSRKPIPLLLMLCGVEERRREMIQKHQPIERYFDVIEIPAMDEVETKDFYKKAFESVHIEVDDEALQTMTHWSAGFPKIMHLIGDSAFWIDKDNKIDTDDAFKAVFMAAEEVGRKYVDQQVYKALRSKDYQSILKKIAGIVPLSMSFNRKEVASDLTDAEQRKLTNFLTRMQKLKVIRKGETTGEYLFNQRMVRLYIWLDTVQKRSG</sequence>
<accession>F2NGK3</accession>
<keyword evidence="2" id="KW-1185">Reference proteome</keyword>
<dbReference type="Gene3D" id="3.40.50.300">
    <property type="entry name" value="P-loop containing nucleotide triphosphate hydrolases"/>
    <property type="match status" value="1"/>
</dbReference>
<proteinExistence type="predicted"/>
<evidence type="ECO:0000313" key="1">
    <source>
        <dbReference type="EMBL" id="AEB07910.1"/>
    </source>
</evidence>
<dbReference type="AlphaFoldDB" id="F2NGK3"/>
<dbReference type="InterPro" id="IPR027417">
    <property type="entry name" value="P-loop_NTPase"/>
</dbReference>
<reference evidence="1 2" key="1">
    <citation type="journal article" date="2011" name="Stand. Genomic Sci.">
        <title>Complete genome sequence of the acetate-degrading sulfate reducer Desulfobacca acetoxidans type strain (ASRB2).</title>
        <authorList>
            <person name="Goker M."/>
            <person name="Teshima H."/>
            <person name="Lapidus A."/>
            <person name="Nolan M."/>
            <person name="Lucas S."/>
            <person name="Hammon N."/>
            <person name="Deshpande S."/>
            <person name="Cheng J.F."/>
            <person name="Tapia R."/>
            <person name="Han C."/>
            <person name="Goodwin L."/>
            <person name="Pitluck S."/>
            <person name="Huntemann M."/>
            <person name="Liolios K."/>
            <person name="Ivanova N."/>
            <person name="Pagani I."/>
            <person name="Mavromatis K."/>
            <person name="Ovchinikova G."/>
            <person name="Pati A."/>
            <person name="Chen A."/>
            <person name="Palaniappan K."/>
            <person name="Land M."/>
            <person name="Hauser L."/>
            <person name="Brambilla E.M."/>
            <person name="Rohde M."/>
            <person name="Spring S."/>
            <person name="Detter J.C."/>
            <person name="Woyke T."/>
            <person name="Bristow J."/>
            <person name="Eisen J.A."/>
            <person name="Markowitz V."/>
            <person name="Hugenholtz P."/>
            <person name="Kyrpides N.C."/>
            <person name="Klenk H.P."/>
        </authorList>
    </citation>
    <scope>NUCLEOTIDE SEQUENCE [LARGE SCALE GENOMIC DNA]</scope>
    <source>
        <strain evidence="2">ATCC 700848 / DSM 11109 / ASRB2</strain>
    </source>
</reference>
<dbReference type="PANTHER" id="PTHR34301:SF8">
    <property type="entry name" value="ATPASE DOMAIN-CONTAINING PROTEIN"/>
    <property type="match status" value="1"/>
</dbReference>
<protein>
    <recommendedName>
        <fullName evidence="3">Orc1-like AAA ATPase domain-containing protein</fullName>
    </recommendedName>
</protein>
<dbReference type="SUPFAM" id="SSF52540">
    <property type="entry name" value="P-loop containing nucleoside triphosphate hydrolases"/>
    <property type="match status" value="1"/>
</dbReference>
<dbReference type="EMBL" id="CP002629">
    <property type="protein sequence ID" value="AEB07910.1"/>
    <property type="molecule type" value="Genomic_DNA"/>
</dbReference>
<dbReference type="KEGG" id="dao:Desac_0011"/>
<dbReference type="PANTHER" id="PTHR34301">
    <property type="entry name" value="DNA-BINDING PROTEIN-RELATED"/>
    <property type="match status" value="1"/>
</dbReference>
<dbReference type="eggNOG" id="COG1672">
    <property type="taxonomic scope" value="Bacteria"/>
</dbReference>
<evidence type="ECO:0008006" key="3">
    <source>
        <dbReference type="Google" id="ProtNLM"/>
    </source>
</evidence>
<name>F2NGK3_DESAR</name>